<dbReference type="RefSeq" id="WP_265266667.1">
    <property type="nucleotide sequence ID" value="NZ_JAIHOM010000171.1"/>
</dbReference>
<dbReference type="InterPro" id="IPR039022">
    <property type="entry name" value="KaiB-like"/>
</dbReference>
<comment type="caution">
    <text evidence="2">The sequence shown here is derived from an EMBL/GenBank/DDBJ whole genome shotgun (WGS) entry which is preliminary data.</text>
</comment>
<proteinExistence type="predicted"/>
<dbReference type="InterPro" id="IPR036249">
    <property type="entry name" value="Thioredoxin-like_sf"/>
</dbReference>
<reference evidence="2 3" key="1">
    <citation type="submission" date="2021-08" db="EMBL/GenBank/DDBJ databases">
        <title>Draft genome sequence of Spirulina subsalsa with high tolerance to salinity and hype-accumulation of phycocyanin.</title>
        <authorList>
            <person name="Pei H."/>
            <person name="Jiang L."/>
        </authorList>
    </citation>
    <scope>NUCLEOTIDE SEQUENCE [LARGE SCALE GENOMIC DNA]</scope>
    <source>
        <strain evidence="2 3">FACHB-351</strain>
    </source>
</reference>
<name>A0ABT3LB66_9CYAN</name>
<dbReference type="SUPFAM" id="SSF52833">
    <property type="entry name" value="Thioredoxin-like"/>
    <property type="match status" value="1"/>
</dbReference>
<dbReference type="CDD" id="cd02978">
    <property type="entry name" value="KaiB_like"/>
    <property type="match status" value="1"/>
</dbReference>
<protein>
    <submittedName>
        <fullName evidence="2">Circadian clock KaiB family protein</fullName>
    </submittedName>
</protein>
<dbReference type="PANTHER" id="PTHR41709">
    <property type="entry name" value="KAIB-LIKE PROTEIN 1"/>
    <property type="match status" value="1"/>
</dbReference>
<dbReference type="PANTHER" id="PTHR41709:SF2">
    <property type="entry name" value="CIRCADIAN CLOCK PROTEIN KAIB2"/>
    <property type="match status" value="1"/>
</dbReference>
<keyword evidence="3" id="KW-1185">Reference proteome</keyword>
<evidence type="ECO:0000313" key="3">
    <source>
        <dbReference type="Proteomes" id="UP001526426"/>
    </source>
</evidence>
<sequence>MTDSAPTLPLVFKGIALFTPGGDIIYGIDPNKQDRWHTHLCTGLQEVLGLSEPPHFLIPSYTATIDRWRDPKTRNLHTVAECYPPVQRYKYLLNALFGTPNLIWQVVPWQEEFCEPLIVESYRSRFPELWDCHDLIIPYHRLPNPWDDFQAAPDLPLPESPNTYVLRLFISGDRSSTEKTLMNLHKLLEDGLKFPYTLKVIDIFKHPEQAEKDQVSATPTLVRAWPTPVRRIVGELEDTERILKIIATV</sequence>
<accession>A0ABT3LB66</accession>
<organism evidence="2 3">
    <name type="scientific">Spirulina subsalsa FACHB-351</name>
    <dbReference type="NCBI Taxonomy" id="234711"/>
    <lineage>
        <taxon>Bacteria</taxon>
        <taxon>Bacillati</taxon>
        <taxon>Cyanobacteriota</taxon>
        <taxon>Cyanophyceae</taxon>
        <taxon>Spirulinales</taxon>
        <taxon>Spirulinaceae</taxon>
        <taxon>Spirulina</taxon>
    </lineage>
</organism>
<feature type="domain" description="KaiB" evidence="1">
    <location>
        <begin position="167"/>
        <end position="248"/>
    </location>
</feature>
<gene>
    <name evidence="2" type="ORF">K4A83_21075</name>
</gene>
<dbReference type="SMART" id="SM01248">
    <property type="entry name" value="KaiB"/>
    <property type="match status" value="1"/>
</dbReference>
<dbReference type="Gene3D" id="3.40.30.10">
    <property type="entry name" value="Glutaredoxin"/>
    <property type="match status" value="1"/>
</dbReference>
<dbReference type="InterPro" id="IPR011649">
    <property type="entry name" value="KaiB_domain"/>
</dbReference>
<evidence type="ECO:0000313" key="2">
    <source>
        <dbReference type="EMBL" id="MCW6038743.1"/>
    </source>
</evidence>
<dbReference type="Proteomes" id="UP001526426">
    <property type="component" value="Unassembled WGS sequence"/>
</dbReference>
<dbReference type="EMBL" id="JAIHOM010000171">
    <property type="protein sequence ID" value="MCW6038743.1"/>
    <property type="molecule type" value="Genomic_DNA"/>
</dbReference>
<evidence type="ECO:0000259" key="1">
    <source>
        <dbReference type="SMART" id="SM01248"/>
    </source>
</evidence>
<dbReference type="Pfam" id="PF07689">
    <property type="entry name" value="KaiB"/>
    <property type="match status" value="1"/>
</dbReference>